<protein>
    <submittedName>
        <fullName evidence="2">Adenosylcobinamide amidohydrolase</fullName>
    </submittedName>
</protein>
<dbReference type="InterPro" id="IPR002808">
    <property type="entry name" value="AdoCbi_amidolase"/>
</dbReference>
<reference evidence="1" key="1">
    <citation type="journal article" date="2014" name="Int. J. Syst. Evol. Microbiol.">
        <title>Complete genome sequence of Corynebacterium casei LMG S-19264T (=DSM 44701T), isolated from a smear-ripened cheese.</title>
        <authorList>
            <consortium name="US DOE Joint Genome Institute (JGI-PGF)"/>
            <person name="Walter F."/>
            <person name="Albersmeier A."/>
            <person name="Kalinowski J."/>
            <person name="Ruckert C."/>
        </authorList>
    </citation>
    <scope>NUCLEOTIDE SEQUENCE</scope>
    <source>
        <strain evidence="1">VKM B-1606</strain>
    </source>
</reference>
<dbReference type="Proteomes" id="UP000758856">
    <property type="component" value="Unassembled WGS sequence"/>
</dbReference>
<name>A0A9W6IYK6_9HYPH</name>
<dbReference type="Proteomes" id="UP001143400">
    <property type="component" value="Unassembled WGS sequence"/>
</dbReference>
<reference evidence="1" key="3">
    <citation type="submission" date="2023-01" db="EMBL/GenBank/DDBJ databases">
        <authorList>
            <person name="Sun Q."/>
            <person name="Evtushenko L."/>
        </authorList>
    </citation>
    <scope>NUCLEOTIDE SEQUENCE</scope>
    <source>
        <strain evidence="1">VKM B-1606</strain>
    </source>
</reference>
<evidence type="ECO:0000313" key="3">
    <source>
        <dbReference type="Proteomes" id="UP000758856"/>
    </source>
</evidence>
<evidence type="ECO:0000313" key="4">
    <source>
        <dbReference type="Proteomes" id="UP001143400"/>
    </source>
</evidence>
<organism evidence="1 4">
    <name type="scientific">Methylopila capsulata</name>
    <dbReference type="NCBI Taxonomy" id="61654"/>
    <lineage>
        <taxon>Bacteria</taxon>
        <taxon>Pseudomonadati</taxon>
        <taxon>Pseudomonadota</taxon>
        <taxon>Alphaproteobacteria</taxon>
        <taxon>Hyphomicrobiales</taxon>
        <taxon>Methylopilaceae</taxon>
        <taxon>Methylopila</taxon>
    </lineage>
</organism>
<dbReference type="PANTHER" id="PTHR35336">
    <property type="entry name" value="ADENOSYLCOBINAMIDE AMIDOHYDROLASE"/>
    <property type="match status" value="1"/>
</dbReference>
<dbReference type="EMBL" id="JAFBCY010000004">
    <property type="protein sequence ID" value="MBM7853107.1"/>
    <property type="molecule type" value="Genomic_DNA"/>
</dbReference>
<dbReference type="InterPro" id="IPR052209">
    <property type="entry name" value="CbiZ"/>
</dbReference>
<dbReference type="Pfam" id="PF01955">
    <property type="entry name" value="CbiZ"/>
    <property type="match status" value="1"/>
</dbReference>
<dbReference type="PANTHER" id="PTHR35336:SF5">
    <property type="entry name" value="ADENOSYLCOBINAMIDE AMIDOHYDROLASE"/>
    <property type="match status" value="1"/>
</dbReference>
<evidence type="ECO:0000313" key="1">
    <source>
        <dbReference type="EMBL" id="GLK57680.1"/>
    </source>
</evidence>
<proteinExistence type="predicted"/>
<keyword evidence="3" id="KW-1185">Reference proteome</keyword>
<gene>
    <name evidence="1" type="ORF">GCM10008170_37000</name>
    <name evidence="2" type="ORF">JOD31_003358</name>
</gene>
<reference evidence="2 3" key="2">
    <citation type="submission" date="2021-01" db="EMBL/GenBank/DDBJ databases">
        <title>Genomic Encyclopedia of Type Strains, Phase IV (KMG-IV): sequencing the most valuable type-strain genomes for metagenomic binning, comparative biology and taxonomic classification.</title>
        <authorList>
            <person name="Goeker M."/>
        </authorList>
    </citation>
    <scope>NUCLEOTIDE SEQUENCE [LARGE SCALE GENOMIC DNA]</scope>
    <source>
        <strain evidence="2 3">DSM 6130</strain>
    </source>
</reference>
<dbReference type="AlphaFoldDB" id="A0A9W6IYK6"/>
<accession>A0A9W6IYK6</accession>
<dbReference type="EMBL" id="BSFF01000010">
    <property type="protein sequence ID" value="GLK57680.1"/>
    <property type="molecule type" value="Genomic_DNA"/>
</dbReference>
<comment type="caution">
    <text evidence="1">The sequence shown here is derived from an EMBL/GenBank/DDBJ whole genome shotgun (WGS) entry which is preliminary data.</text>
</comment>
<sequence>MSAADDIASDADALFSVTCARPWLAARFVRPQRMLSWALARPGFQTAHEVAWLEVEDVDLPVTVDPVALLAARMRSAEFGDAVGMMTSRDVRRHRVAGAASGGTTARCLATVGLGNAARVGAPSPPPHEAWGTVNLLVACSVTLTDAALVEALSIAVEARTAAIMASGRTVDGGAATGTGTDCVVVATPLDGPAASFAGLHTDVGVAIGTAVYESVKSGACDWMAHTRAHKSAGEERL</sequence>
<dbReference type="RefSeq" id="WP_204951565.1">
    <property type="nucleotide sequence ID" value="NZ_BSFF01000010.1"/>
</dbReference>
<evidence type="ECO:0000313" key="2">
    <source>
        <dbReference type="EMBL" id="MBM7853107.1"/>
    </source>
</evidence>